<name>A0AAD8AMC9_DIPPU</name>
<feature type="non-terminal residue" evidence="1">
    <location>
        <position position="1"/>
    </location>
</feature>
<gene>
    <name evidence="1" type="ORF">L9F63_000503</name>
</gene>
<evidence type="ECO:0000313" key="2">
    <source>
        <dbReference type="Proteomes" id="UP001233999"/>
    </source>
</evidence>
<keyword evidence="2" id="KW-1185">Reference proteome</keyword>
<proteinExistence type="predicted"/>
<feature type="non-terminal residue" evidence="1">
    <location>
        <position position="61"/>
    </location>
</feature>
<organism evidence="1 2">
    <name type="scientific">Diploptera punctata</name>
    <name type="common">Pacific beetle cockroach</name>
    <dbReference type="NCBI Taxonomy" id="6984"/>
    <lineage>
        <taxon>Eukaryota</taxon>
        <taxon>Metazoa</taxon>
        <taxon>Ecdysozoa</taxon>
        <taxon>Arthropoda</taxon>
        <taxon>Hexapoda</taxon>
        <taxon>Insecta</taxon>
        <taxon>Pterygota</taxon>
        <taxon>Neoptera</taxon>
        <taxon>Polyneoptera</taxon>
        <taxon>Dictyoptera</taxon>
        <taxon>Blattodea</taxon>
        <taxon>Blaberoidea</taxon>
        <taxon>Blaberidae</taxon>
        <taxon>Diplopterinae</taxon>
        <taxon>Diploptera</taxon>
    </lineage>
</organism>
<reference evidence="1" key="1">
    <citation type="journal article" date="2023" name="IScience">
        <title>Live-bearing cockroach genome reveals convergent evolutionary mechanisms linked to viviparity in insects and beyond.</title>
        <authorList>
            <person name="Fouks B."/>
            <person name="Harrison M.C."/>
            <person name="Mikhailova A.A."/>
            <person name="Marchal E."/>
            <person name="English S."/>
            <person name="Carruthers M."/>
            <person name="Jennings E.C."/>
            <person name="Chiamaka E.L."/>
            <person name="Frigard R.A."/>
            <person name="Pippel M."/>
            <person name="Attardo G.M."/>
            <person name="Benoit J.B."/>
            <person name="Bornberg-Bauer E."/>
            <person name="Tobe S.S."/>
        </authorList>
    </citation>
    <scope>NUCLEOTIDE SEQUENCE</scope>
    <source>
        <strain evidence="1">Stay&amp;Tobe</strain>
    </source>
</reference>
<dbReference type="AlphaFoldDB" id="A0AAD8AMC9"/>
<dbReference type="EMBL" id="JASPKZ010000021">
    <property type="protein sequence ID" value="KAJ9601365.1"/>
    <property type="molecule type" value="Genomic_DNA"/>
</dbReference>
<dbReference type="Proteomes" id="UP001233999">
    <property type="component" value="Unassembled WGS sequence"/>
</dbReference>
<protein>
    <submittedName>
        <fullName evidence="1">Uncharacterized protein</fullName>
    </submittedName>
</protein>
<accession>A0AAD8AMC9</accession>
<comment type="caution">
    <text evidence="1">The sequence shown here is derived from an EMBL/GenBank/DDBJ whole genome shotgun (WGS) entry which is preliminary data.</text>
</comment>
<reference evidence="1" key="2">
    <citation type="submission" date="2023-05" db="EMBL/GenBank/DDBJ databases">
        <authorList>
            <person name="Fouks B."/>
        </authorList>
    </citation>
    <scope>NUCLEOTIDE SEQUENCE</scope>
    <source>
        <strain evidence="1">Stay&amp;Tobe</strain>
        <tissue evidence="1">Testes</tissue>
    </source>
</reference>
<sequence>TKIPDAPRWSLLQEITTGQYRPKKHAPNSRLSICSNNELTFLTTWLRVAALDGRSGARAGA</sequence>
<evidence type="ECO:0000313" key="1">
    <source>
        <dbReference type="EMBL" id="KAJ9601365.1"/>
    </source>
</evidence>